<protein>
    <submittedName>
        <fullName evidence="3">Uncharacterized protein</fullName>
    </submittedName>
</protein>
<evidence type="ECO:0000313" key="3">
    <source>
        <dbReference type="EMBL" id="EEC47759.1"/>
    </source>
</evidence>
<keyword evidence="2" id="KW-0472">Membrane</keyword>
<feature type="transmembrane region" description="Helical" evidence="2">
    <location>
        <begin position="37"/>
        <end position="63"/>
    </location>
</feature>
<dbReference type="GeneID" id="7201887"/>
<name>B7G1X0_PHATC</name>
<evidence type="ECO:0000256" key="1">
    <source>
        <dbReference type="SAM" id="MobiDB-lite"/>
    </source>
</evidence>
<dbReference type="Proteomes" id="UP000000759">
    <property type="component" value="Chromosome 10"/>
</dbReference>
<evidence type="ECO:0000313" key="4">
    <source>
        <dbReference type="Proteomes" id="UP000000759"/>
    </source>
</evidence>
<evidence type="ECO:0000256" key="2">
    <source>
        <dbReference type="SAM" id="Phobius"/>
    </source>
</evidence>
<dbReference type="KEGG" id="pti:PHATRDRAFT_36635"/>
<accession>B7G1X0</accession>
<organism evidence="3 4">
    <name type="scientific">Phaeodactylum tricornutum (strain CCAP 1055/1)</name>
    <dbReference type="NCBI Taxonomy" id="556484"/>
    <lineage>
        <taxon>Eukaryota</taxon>
        <taxon>Sar</taxon>
        <taxon>Stramenopiles</taxon>
        <taxon>Ochrophyta</taxon>
        <taxon>Bacillariophyta</taxon>
        <taxon>Bacillariophyceae</taxon>
        <taxon>Bacillariophycidae</taxon>
        <taxon>Naviculales</taxon>
        <taxon>Phaeodactylaceae</taxon>
        <taxon>Phaeodactylum</taxon>
    </lineage>
</organism>
<feature type="region of interest" description="Disordered" evidence="1">
    <location>
        <begin position="80"/>
        <end position="113"/>
    </location>
</feature>
<dbReference type="HOGENOM" id="CLU_1589615_0_0_1"/>
<reference evidence="3 4" key="1">
    <citation type="journal article" date="2008" name="Nature">
        <title>The Phaeodactylum genome reveals the evolutionary history of diatom genomes.</title>
        <authorList>
            <person name="Bowler C."/>
            <person name="Allen A.E."/>
            <person name="Badger J.H."/>
            <person name="Grimwood J."/>
            <person name="Jabbari K."/>
            <person name="Kuo A."/>
            <person name="Maheswari U."/>
            <person name="Martens C."/>
            <person name="Maumus F."/>
            <person name="Otillar R.P."/>
            <person name="Rayko E."/>
            <person name="Salamov A."/>
            <person name="Vandepoele K."/>
            <person name="Beszteri B."/>
            <person name="Gruber A."/>
            <person name="Heijde M."/>
            <person name="Katinka M."/>
            <person name="Mock T."/>
            <person name="Valentin K."/>
            <person name="Verret F."/>
            <person name="Berges J.A."/>
            <person name="Brownlee C."/>
            <person name="Cadoret J.P."/>
            <person name="Chiovitti A."/>
            <person name="Choi C.J."/>
            <person name="Coesel S."/>
            <person name="De Martino A."/>
            <person name="Detter J.C."/>
            <person name="Durkin C."/>
            <person name="Falciatore A."/>
            <person name="Fournet J."/>
            <person name="Haruta M."/>
            <person name="Huysman M.J."/>
            <person name="Jenkins B.D."/>
            <person name="Jiroutova K."/>
            <person name="Jorgensen R.E."/>
            <person name="Joubert Y."/>
            <person name="Kaplan A."/>
            <person name="Kroger N."/>
            <person name="Kroth P.G."/>
            <person name="La Roche J."/>
            <person name="Lindquist E."/>
            <person name="Lommer M."/>
            <person name="Martin-Jezequel V."/>
            <person name="Lopez P.J."/>
            <person name="Lucas S."/>
            <person name="Mangogna M."/>
            <person name="McGinnis K."/>
            <person name="Medlin L.K."/>
            <person name="Montsant A."/>
            <person name="Oudot-Le Secq M.P."/>
            <person name="Napoli C."/>
            <person name="Obornik M."/>
            <person name="Parker M.S."/>
            <person name="Petit J.L."/>
            <person name="Porcel B.M."/>
            <person name="Poulsen N."/>
            <person name="Robison M."/>
            <person name="Rychlewski L."/>
            <person name="Rynearson T.A."/>
            <person name="Schmutz J."/>
            <person name="Shapiro H."/>
            <person name="Siaut M."/>
            <person name="Stanley M."/>
            <person name="Sussman M.R."/>
            <person name="Taylor A.R."/>
            <person name="Vardi A."/>
            <person name="von Dassow P."/>
            <person name="Vyverman W."/>
            <person name="Willis A."/>
            <person name="Wyrwicz L.S."/>
            <person name="Rokhsar D.S."/>
            <person name="Weissenbach J."/>
            <person name="Armbrust E.V."/>
            <person name="Green B.R."/>
            <person name="Van de Peer Y."/>
            <person name="Grigoriev I.V."/>
        </authorList>
    </citation>
    <scope>NUCLEOTIDE SEQUENCE [LARGE SCALE GENOMIC DNA]</scope>
    <source>
        <strain evidence="3 4">CCAP 1055/1</strain>
    </source>
</reference>
<dbReference type="PaxDb" id="2850-Phatr36635"/>
<dbReference type="EMBL" id="CM000613">
    <property type="protein sequence ID" value="EEC47759.1"/>
    <property type="molecule type" value="Genomic_DNA"/>
</dbReference>
<feature type="region of interest" description="Disordered" evidence="1">
    <location>
        <begin position="133"/>
        <end position="168"/>
    </location>
</feature>
<keyword evidence="4" id="KW-1185">Reference proteome</keyword>
<dbReference type="InParanoid" id="B7G1X0"/>
<keyword evidence="2" id="KW-0812">Transmembrane</keyword>
<sequence>MELFQIRPALTPLETFDSADGTSFVRKLENNDGNRTLLYVLSGVMIGIALASGALIALIVCYFGRNRDEGKVENKVYNIALDDTHSDPSSAESSNENDASDDMENEDHSHDELDSEAWDYSIGPGMVEHIMDTIVDLDEESLEDEQGSENSTIDKCTDDLNSSHGFEV</sequence>
<dbReference type="AlphaFoldDB" id="B7G1X0"/>
<feature type="compositionally biased region" description="Polar residues" evidence="1">
    <location>
        <begin position="148"/>
        <end position="168"/>
    </location>
</feature>
<feature type="compositionally biased region" description="Low complexity" evidence="1">
    <location>
        <begin position="87"/>
        <end position="97"/>
    </location>
</feature>
<proteinExistence type="predicted"/>
<keyword evidence="2" id="KW-1133">Transmembrane helix</keyword>
<reference evidence="4" key="2">
    <citation type="submission" date="2008-08" db="EMBL/GenBank/DDBJ databases">
        <authorList>
            <consortium name="Diatom Consortium"/>
            <person name="Grigoriev I."/>
            <person name="Grimwood J."/>
            <person name="Kuo A."/>
            <person name="Otillar R.P."/>
            <person name="Salamov A."/>
            <person name="Detter J.C."/>
            <person name="Lindquist E."/>
            <person name="Shapiro H."/>
            <person name="Lucas S."/>
            <person name="Glavina del Rio T."/>
            <person name="Pitluck S."/>
            <person name="Rokhsar D."/>
            <person name="Bowler C."/>
        </authorList>
    </citation>
    <scope>GENOME REANNOTATION</scope>
    <source>
        <strain evidence="4">CCAP 1055/1</strain>
    </source>
</reference>
<gene>
    <name evidence="3" type="ORF">PHATRDRAFT_36635</name>
</gene>
<dbReference type="RefSeq" id="XP_002181107.1">
    <property type="nucleotide sequence ID" value="XM_002181071.1"/>
</dbReference>
<feature type="compositionally biased region" description="Acidic residues" evidence="1">
    <location>
        <begin position="135"/>
        <end position="147"/>
    </location>
</feature>